<dbReference type="NCBIfam" id="TIGR00244">
    <property type="entry name" value="transcriptional regulator NrdR"/>
    <property type="match status" value="1"/>
</dbReference>
<dbReference type="GO" id="GO:0005524">
    <property type="term" value="F:ATP binding"/>
    <property type="evidence" value="ECO:0007669"/>
    <property type="project" value="UniProtKB-UniRule"/>
</dbReference>
<keyword evidence="6 8" id="KW-0238">DNA-binding</keyword>
<sequence length="159" mass="18760">MRCPYCGAEDSKVIDSREVEGGTEVRRRRECPTCHRRFTTYERYERKPLRVIKKNGTRELFDRKKILNGLMKACEKRPVSSEELERIVDDIERELQEEGYEEVPSSRIGEKVMEKLKALDQVAYVRFASVYREFRDIDQFMEIVLSLSREQNASKGESV</sequence>
<evidence type="ECO:0000256" key="8">
    <source>
        <dbReference type="HAMAP-Rule" id="MF_00440"/>
    </source>
</evidence>
<protein>
    <recommendedName>
        <fullName evidence="8">Transcriptional repressor NrdR</fullName>
    </recommendedName>
</protein>
<dbReference type="GO" id="GO:0045892">
    <property type="term" value="P:negative regulation of DNA-templated transcription"/>
    <property type="evidence" value="ECO:0007669"/>
    <property type="project" value="UniProtKB-UniRule"/>
</dbReference>
<dbReference type="GO" id="GO:0003677">
    <property type="term" value="F:DNA binding"/>
    <property type="evidence" value="ECO:0007669"/>
    <property type="project" value="UniProtKB-KW"/>
</dbReference>
<dbReference type="InterPro" id="IPR003796">
    <property type="entry name" value="RNR_NrdR-like"/>
</dbReference>
<dbReference type="AlphaFoldDB" id="A0A7C1J4J4"/>
<feature type="domain" description="ATP-cone" evidence="9">
    <location>
        <begin position="49"/>
        <end position="139"/>
    </location>
</feature>
<dbReference type="InterPro" id="IPR005144">
    <property type="entry name" value="ATP-cone_dom"/>
</dbReference>
<organism evidence="10">
    <name type="scientific">Candidatus Caldatribacterium saccharofermentans</name>
    <dbReference type="NCBI Taxonomy" id="1454753"/>
    <lineage>
        <taxon>Bacteria</taxon>
        <taxon>Pseudomonadati</taxon>
        <taxon>Atribacterota</taxon>
        <taxon>Atribacteria</taxon>
        <taxon>Atribacterales</taxon>
        <taxon>Candidatus Caldatribacteriaceae</taxon>
        <taxon>Candidatus Caldatribacterium</taxon>
    </lineage>
</organism>
<evidence type="ECO:0000259" key="9">
    <source>
        <dbReference type="PROSITE" id="PS51161"/>
    </source>
</evidence>
<keyword evidence="5 8" id="KW-0805">Transcription regulation</keyword>
<dbReference type="GO" id="GO:0008270">
    <property type="term" value="F:zinc ion binding"/>
    <property type="evidence" value="ECO:0007669"/>
    <property type="project" value="UniProtKB-UniRule"/>
</dbReference>
<dbReference type="InterPro" id="IPR055173">
    <property type="entry name" value="NrdR-like_N"/>
</dbReference>
<dbReference type="EMBL" id="DTIY01000061">
    <property type="protein sequence ID" value="HGY39743.1"/>
    <property type="molecule type" value="Genomic_DNA"/>
</dbReference>
<keyword evidence="8" id="KW-0479">Metal-binding</keyword>
<keyword evidence="7 8" id="KW-0804">Transcription</keyword>
<dbReference type="HAMAP" id="MF_00440">
    <property type="entry name" value="NrdR"/>
    <property type="match status" value="1"/>
</dbReference>
<comment type="caution">
    <text evidence="10">The sequence shown here is derived from an EMBL/GenBank/DDBJ whole genome shotgun (WGS) entry which is preliminary data.</text>
</comment>
<evidence type="ECO:0000256" key="5">
    <source>
        <dbReference type="ARBA" id="ARBA00023015"/>
    </source>
</evidence>
<comment type="function">
    <text evidence="8">Negatively regulates transcription of bacterial ribonucleotide reductase nrd genes and operons by binding to NrdR-boxes.</text>
</comment>
<keyword evidence="8" id="KW-0862">Zinc</keyword>
<keyword evidence="2 8" id="KW-0547">Nucleotide-binding</keyword>
<comment type="cofactor">
    <cofactor evidence="8">
        <name>Zn(2+)</name>
        <dbReference type="ChEBI" id="CHEBI:29105"/>
    </cofactor>
    <text evidence="8">Binds 1 zinc ion.</text>
</comment>
<evidence type="ECO:0000256" key="7">
    <source>
        <dbReference type="ARBA" id="ARBA00023163"/>
    </source>
</evidence>
<dbReference type="PANTHER" id="PTHR30455">
    <property type="entry name" value="TRANSCRIPTIONAL REPRESSOR NRDR"/>
    <property type="match status" value="1"/>
</dbReference>
<accession>A0A7C1J4J4</accession>
<evidence type="ECO:0000256" key="2">
    <source>
        <dbReference type="ARBA" id="ARBA00022741"/>
    </source>
</evidence>
<dbReference type="Pfam" id="PF03477">
    <property type="entry name" value="ATP-cone"/>
    <property type="match status" value="1"/>
</dbReference>
<keyword evidence="4 8" id="KW-0067">ATP-binding</keyword>
<dbReference type="PANTHER" id="PTHR30455:SF2">
    <property type="entry name" value="TRANSCRIPTIONAL REPRESSOR NRDR"/>
    <property type="match status" value="1"/>
</dbReference>
<dbReference type="PROSITE" id="PS51161">
    <property type="entry name" value="ATP_CONE"/>
    <property type="match status" value="1"/>
</dbReference>
<keyword evidence="3 8" id="KW-0863">Zinc-finger</keyword>
<evidence type="ECO:0000256" key="6">
    <source>
        <dbReference type="ARBA" id="ARBA00023125"/>
    </source>
</evidence>
<feature type="zinc finger region" evidence="8">
    <location>
        <begin position="3"/>
        <end position="34"/>
    </location>
</feature>
<comment type="similarity">
    <text evidence="8">Belongs to the NrdR family.</text>
</comment>
<evidence type="ECO:0000313" key="10">
    <source>
        <dbReference type="EMBL" id="HGY39743.1"/>
    </source>
</evidence>
<name>A0A7C1J4J4_9BACT</name>
<reference evidence="10" key="1">
    <citation type="journal article" date="2020" name="mSystems">
        <title>Genome- and Community-Level Interaction Insights into Carbon Utilization and Element Cycling Functions of Hydrothermarchaeota in Hydrothermal Sediment.</title>
        <authorList>
            <person name="Zhou Z."/>
            <person name="Liu Y."/>
            <person name="Xu W."/>
            <person name="Pan J."/>
            <person name="Luo Z.H."/>
            <person name="Li M."/>
        </authorList>
    </citation>
    <scope>NUCLEOTIDE SEQUENCE [LARGE SCALE GENOMIC DNA]</scope>
    <source>
        <strain evidence="10">SpSt-82</strain>
    </source>
</reference>
<gene>
    <name evidence="8 10" type="primary">nrdR</name>
    <name evidence="10" type="ORF">ENW11_08065</name>
</gene>
<dbReference type="Pfam" id="PF22811">
    <property type="entry name" value="Zn_ribbon_NrdR"/>
    <property type="match status" value="1"/>
</dbReference>
<proteinExistence type="inferred from homology"/>
<evidence type="ECO:0000256" key="1">
    <source>
        <dbReference type="ARBA" id="ARBA00022491"/>
    </source>
</evidence>
<keyword evidence="1 8" id="KW-0678">Repressor</keyword>
<evidence type="ECO:0000256" key="3">
    <source>
        <dbReference type="ARBA" id="ARBA00022771"/>
    </source>
</evidence>
<evidence type="ECO:0000256" key="4">
    <source>
        <dbReference type="ARBA" id="ARBA00022840"/>
    </source>
</evidence>